<evidence type="ECO:0000313" key="1">
    <source>
        <dbReference type="EMBL" id="KAK9979076.1"/>
    </source>
</evidence>
<reference evidence="1 2" key="1">
    <citation type="submission" date="2024-05" db="EMBL/GenBank/DDBJ databases">
        <title>A high-quality chromosomal-level genome assembly of Topmouth culter (Culter alburnus).</title>
        <authorList>
            <person name="Zhao H."/>
        </authorList>
    </citation>
    <scope>NUCLEOTIDE SEQUENCE [LARGE SCALE GENOMIC DNA]</scope>
    <source>
        <strain evidence="1">CATC2023</strain>
        <tissue evidence="1">Muscle</tissue>
    </source>
</reference>
<evidence type="ECO:0000313" key="2">
    <source>
        <dbReference type="Proteomes" id="UP001479290"/>
    </source>
</evidence>
<accession>A0AAW2B1N3</accession>
<keyword evidence="2" id="KW-1185">Reference proteome</keyword>
<feature type="non-terminal residue" evidence="1">
    <location>
        <position position="1"/>
    </location>
</feature>
<name>A0AAW2B1N3_CULAL</name>
<protein>
    <submittedName>
        <fullName evidence="1">Uncharacterized protein</fullName>
    </submittedName>
</protein>
<gene>
    <name evidence="1" type="ORF">ABG768_012522</name>
</gene>
<dbReference type="Proteomes" id="UP001479290">
    <property type="component" value="Unassembled WGS sequence"/>
</dbReference>
<organism evidence="1 2">
    <name type="scientific">Culter alburnus</name>
    <name type="common">Topmouth culter</name>
    <dbReference type="NCBI Taxonomy" id="194366"/>
    <lineage>
        <taxon>Eukaryota</taxon>
        <taxon>Metazoa</taxon>
        <taxon>Chordata</taxon>
        <taxon>Craniata</taxon>
        <taxon>Vertebrata</taxon>
        <taxon>Euteleostomi</taxon>
        <taxon>Actinopterygii</taxon>
        <taxon>Neopterygii</taxon>
        <taxon>Teleostei</taxon>
        <taxon>Ostariophysi</taxon>
        <taxon>Cypriniformes</taxon>
        <taxon>Xenocyprididae</taxon>
        <taxon>Xenocypridinae</taxon>
        <taxon>Culter</taxon>
    </lineage>
</organism>
<dbReference type="EMBL" id="JAWDJR010000002">
    <property type="protein sequence ID" value="KAK9979076.1"/>
    <property type="molecule type" value="Genomic_DNA"/>
</dbReference>
<dbReference type="AlphaFoldDB" id="A0AAW2B1N3"/>
<comment type="caution">
    <text evidence="1">The sequence shown here is derived from an EMBL/GenBank/DDBJ whole genome shotgun (WGS) entry which is preliminary data.</text>
</comment>
<proteinExistence type="predicted"/>
<sequence length="60" mass="7089">FLSAAADEACQYVKRVVGKNLLLLRELKLSKHELRDTRVNQIALLQDEHCHLFKYYIIFN</sequence>
<feature type="non-terminal residue" evidence="1">
    <location>
        <position position="60"/>
    </location>
</feature>